<dbReference type="AlphaFoldDB" id="A0A369JF11"/>
<keyword evidence="2" id="KW-1185">Reference proteome</keyword>
<comment type="caution">
    <text evidence="1">The sequence shown here is derived from an EMBL/GenBank/DDBJ whole genome shotgun (WGS) entry which is preliminary data.</text>
</comment>
<proteinExistence type="predicted"/>
<sequence length="123" mass="13897">MLNIHVRQICIQNHWYVTIVRTMIAGADVEMIRERLMDGVRSNTCVLYAHNPGMDTVVLFPPTLTSHTAPSTYRFLPCPTPLQPPPRPHRDLSVRKFFATYLFPGFFATVSSSPLPISITLSI</sequence>
<dbReference type="EMBL" id="LUEZ02000085">
    <property type="protein sequence ID" value="RDB18995.1"/>
    <property type="molecule type" value="Genomic_DNA"/>
</dbReference>
<dbReference type="Proteomes" id="UP000076154">
    <property type="component" value="Unassembled WGS sequence"/>
</dbReference>
<evidence type="ECO:0000313" key="2">
    <source>
        <dbReference type="Proteomes" id="UP000076154"/>
    </source>
</evidence>
<name>A0A369JF11_HYPMA</name>
<reference evidence="1" key="1">
    <citation type="submission" date="2018-04" db="EMBL/GenBank/DDBJ databases">
        <title>Whole genome sequencing of Hypsizygus marmoreus.</title>
        <authorList>
            <person name="Choi I.-G."/>
            <person name="Min B."/>
            <person name="Kim J.-G."/>
            <person name="Kim S."/>
            <person name="Oh Y.-L."/>
            <person name="Kong W.-S."/>
            <person name="Park H."/>
            <person name="Jeong J."/>
            <person name="Song E.-S."/>
        </authorList>
    </citation>
    <scope>NUCLEOTIDE SEQUENCE [LARGE SCALE GENOMIC DNA]</scope>
    <source>
        <strain evidence="1">51987-8</strain>
    </source>
</reference>
<organism evidence="1 2">
    <name type="scientific">Hypsizygus marmoreus</name>
    <name type="common">White beech mushroom</name>
    <name type="synonym">Agaricus marmoreus</name>
    <dbReference type="NCBI Taxonomy" id="39966"/>
    <lineage>
        <taxon>Eukaryota</taxon>
        <taxon>Fungi</taxon>
        <taxon>Dikarya</taxon>
        <taxon>Basidiomycota</taxon>
        <taxon>Agaricomycotina</taxon>
        <taxon>Agaricomycetes</taxon>
        <taxon>Agaricomycetidae</taxon>
        <taxon>Agaricales</taxon>
        <taxon>Tricholomatineae</taxon>
        <taxon>Lyophyllaceae</taxon>
        <taxon>Hypsizygus</taxon>
    </lineage>
</organism>
<dbReference type="InParanoid" id="A0A369JF11"/>
<gene>
    <name evidence="1" type="ORF">Hypma_014409</name>
</gene>
<protein>
    <submittedName>
        <fullName evidence="1">Uncharacterized protein</fullName>
    </submittedName>
</protein>
<accession>A0A369JF11</accession>
<evidence type="ECO:0000313" key="1">
    <source>
        <dbReference type="EMBL" id="RDB18995.1"/>
    </source>
</evidence>